<evidence type="ECO:0000313" key="1">
    <source>
        <dbReference type="EMBL" id="EHN58605.1"/>
    </source>
</evidence>
<dbReference type="Proteomes" id="UP000004959">
    <property type="component" value="Chromosome"/>
</dbReference>
<organism evidence="1 2">
    <name type="scientific">Oenococcus kitaharae DSM 17330</name>
    <dbReference type="NCBI Taxonomy" id="1045004"/>
    <lineage>
        <taxon>Bacteria</taxon>
        <taxon>Bacillati</taxon>
        <taxon>Bacillota</taxon>
        <taxon>Bacilli</taxon>
        <taxon>Lactobacillales</taxon>
        <taxon>Lactobacillaceae</taxon>
        <taxon>Oenococcus</taxon>
    </lineage>
</organism>
<comment type="caution">
    <text evidence="1">The sequence shown here is derived from an EMBL/GenBank/DDBJ whole genome shotgun (WGS) entry which is preliminary data.</text>
</comment>
<dbReference type="AlphaFoldDB" id="G9WHN1"/>
<reference evidence="1 2" key="1">
    <citation type="journal article" date="2012" name="PLoS ONE">
        <title>Functional divergence in the genus oenococcus as predicted by genome sequencing of the newly-described species, Oenococcus kitaharae.</title>
        <authorList>
            <person name="Borneman A.R."/>
            <person name="McCarthy J.M."/>
            <person name="Chambers P.J."/>
            <person name="Bartowsky E.J."/>
        </authorList>
    </citation>
    <scope>NUCLEOTIDE SEQUENCE [LARGE SCALE GENOMIC DNA]</scope>
    <source>
        <strain evidence="2">DSM17330</strain>
    </source>
</reference>
<accession>G9WHN1</accession>
<gene>
    <name evidence="1" type="ORF">OKIT_0489</name>
</gene>
<dbReference type="PATRIC" id="fig|1045004.4.peg.485"/>
<evidence type="ECO:0000313" key="2">
    <source>
        <dbReference type="Proteomes" id="UP000004959"/>
    </source>
</evidence>
<dbReference type="EMBL" id="AFVZ01000001">
    <property type="protein sequence ID" value="EHN58605.1"/>
    <property type="molecule type" value="Genomic_DNA"/>
</dbReference>
<name>G9WHN1_9LACO</name>
<dbReference type="RefSeq" id="WP_007744998.1">
    <property type="nucleotide sequence ID" value="NZ_CM001398.1"/>
</dbReference>
<proteinExistence type="predicted"/>
<dbReference type="HOGENOM" id="CLU_1946094_0_0_9"/>
<keyword evidence="2" id="KW-1185">Reference proteome</keyword>
<protein>
    <submittedName>
        <fullName evidence="1">LtrC-like protein</fullName>
    </submittedName>
</protein>
<sequence>MSDKKISPILTHHKTNSLQEKHVQIAGTNDFGDRSDIIATNKMPKQSTKVTTTQRITFATKEKIKLLAYFIDGTNDKQKLAFNDTVELLADLYVKNNLNDRQRELFKDMLEEKESNL</sequence>